<gene>
    <name evidence="2" type="ORF">EOD42_23515</name>
</gene>
<dbReference type="EMBL" id="SACL01000013">
    <property type="protein sequence ID" value="RVT90603.1"/>
    <property type="molecule type" value="Genomic_DNA"/>
</dbReference>
<evidence type="ECO:0000313" key="3">
    <source>
        <dbReference type="Proteomes" id="UP000282957"/>
    </source>
</evidence>
<sequence length="320" mass="34044">MKRRLFIGAGLALPMVARAQGSYPERAIRLVVPFPPGGGTDTISREVAGQMQAIANWTVVPENRPGAGGNIGLDAVAKAAPDGYTIGMGQTSNLAINPTLYPNMPFHPTRDLAFVSLIAAQPLVLVVGKQAPWRDMPALLAAIRAAREPLTAGHPGNGTVGHLCGELLSRRLGAEITQVPYRGASAIVTDLLAGRVDMYIGTPSTVRGLVAGGELRALAVTSGERSPFLPEVPTIREAGVEGVVAENWTGIVAPARTPAEVVRRWNAELNRALAGEEMRAKLAQDVSVPRGSTSDEFRAFVEQETEKWGRIVREARIQLT</sequence>
<comment type="caution">
    <text evidence="2">The sequence shown here is derived from an EMBL/GenBank/DDBJ whole genome shotgun (WGS) entry which is preliminary data.</text>
</comment>
<keyword evidence="3" id="KW-1185">Reference proteome</keyword>
<evidence type="ECO:0000313" key="2">
    <source>
        <dbReference type="EMBL" id="RVT90603.1"/>
    </source>
</evidence>
<dbReference type="Gene3D" id="3.40.190.150">
    <property type="entry name" value="Bordetella uptake gene, domain 1"/>
    <property type="match status" value="1"/>
</dbReference>
<dbReference type="SUPFAM" id="SSF53850">
    <property type="entry name" value="Periplasmic binding protein-like II"/>
    <property type="match status" value="1"/>
</dbReference>
<comment type="similarity">
    <text evidence="1">Belongs to the UPF0065 (bug) family.</text>
</comment>
<evidence type="ECO:0000256" key="1">
    <source>
        <dbReference type="ARBA" id="ARBA00006987"/>
    </source>
</evidence>
<dbReference type="Proteomes" id="UP000282957">
    <property type="component" value="Unassembled WGS sequence"/>
</dbReference>
<dbReference type="OrthoDB" id="7250553at2"/>
<organism evidence="2 3">
    <name type="scientific">Rhodovarius crocodyli</name>
    <dbReference type="NCBI Taxonomy" id="1979269"/>
    <lineage>
        <taxon>Bacteria</taxon>
        <taxon>Pseudomonadati</taxon>
        <taxon>Pseudomonadota</taxon>
        <taxon>Alphaproteobacteria</taxon>
        <taxon>Acetobacterales</taxon>
        <taxon>Roseomonadaceae</taxon>
        <taxon>Rhodovarius</taxon>
    </lineage>
</organism>
<reference evidence="2 3" key="1">
    <citation type="submission" date="2019-01" db="EMBL/GenBank/DDBJ databases">
        <authorList>
            <person name="Chen W.-M."/>
        </authorList>
    </citation>
    <scope>NUCLEOTIDE SEQUENCE [LARGE SCALE GENOMIC DNA]</scope>
    <source>
        <strain evidence="2 3">CCP-6</strain>
    </source>
</reference>
<dbReference type="AlphaFoldDB" id="A0A437LZ56"/>
<dbReference type="PIRSF" id="PIRSF017082">
    <property type="entry name" value="YflP"/>
    <property type="match status" value="1"/>
</dbReference>
<dbReference type="PANTHER" id="PTHR42928">
    <property type="entry name" value="TRICARBOXYLATE-BINDING PROTEIN"/>
    <property type="match status" value="1"/>
</dbReference>
<dbReference type="CDD" id="cd07012">
    <property type="entry name" value="PBP2_Bug_TTT"/>
    <property type="match status" value="1"/>
</dbReference>
<accession>A0A437LZ56</accession>
<dbReference type="PANTHER" id="PTHR42928:SF5">
    <property type="entry name" value="BLR1237 PROTEIN"/>
    <property type="match status" value="1"/>
</dbReference>
<name>A0A437LZ56_9PROT</name>
<dbReference type="Pfam" id="PF03401">
    <property type="entry name" value="TctC"/>
    <property type="match status" value="1"/>
</dbReference>
<protein>
    <submittedName>
        <fullName evidence="2">Tripartite tricarboxylate transporter substrate binding protein</fullName>
    </submittedName>
</protein>
<dbReference type="InterPro" id="IPR042100">
    <property type="entry name" value="Bug_dom1"/>
</dbReference>
<dbReference type="InterPro" id="IPR005064">
    <property type="entry name" value="BUG"/>
</dbReference>
<dbReference type="RefSeq" id="WP_127790045.1">
    <property type="nucleotide sequence ID" value="NZ_SACL01000013.1"/>
</dbReference>
<dbReference type="Gene3D" id="3.40.190.10">
    <property type="entry name" value="Periplasmic binding protein-like II"/>
    <property type="match status" value="1"/>
</dbReference>
<proteinExistence type="inferred from homology"/>